<reference evidence="3" key="1">
    <citation type="submission" date="2021-02" db="EMBL/GenBank/DDBJ databases">
        <authorList>
            <person name="Nowell W R."/>
        </authorList>
    </citation>
    <scope>NUCLEOTIDE SEQUENCE</scope>
</reference>
<evidence type="ECO:0000256" key="1">
    <source>
        <dbReference type="SAM" id="Phobius"/>
    </source>
</evidence>
<dbReference type="Gene3D" id="2.60.120.260">
    <property type="entry name" value="Galactose-binding domain-like"/>
    <property type="match status" value="1"/>
</dbReference>
<dbReference type="PANTHER" id="PTHR46599:SF3">
    <property type="entry name" value="PIGGYBAC TRANSPOSABLE ELEMENT-DERIVED PROTEIN 4"/>
    <property type="match status" value="1"/>
</dbReference>
<dbReference type="AlphaFoldDB" id="A0A815WFG3"/>
<keyword evidence="1" id="KW-1133">Transmembrane helix</keyword>
<dbReference type="Proteomes" id="UP000663852">
    <property type="component" value="Unassembled WGS sequence"/>
</dbReference>
<feature type="domain" description="PiggyBac transposable element-derived protein" evidence="2">
    <location>
        <begin position="223"/>
        <end position="313"/>
    </location>
</feature>
<feature type="transmembrane region" description="Helical" evidence="1">
    <location>
        <begin position="295"/>
        <end position="316"/>
    </location>
</feature>
<keyword evidence="1" id="KW-0472">Membrane</keyword>
<feature type="transmembrane region" description="Helical" evidence="1">
    <location>
        <begin position="414"/>
        <end position="436"/>
    </location>
</feature>
<feature type="domain" description="PiggyBac transposable element-derived protein" evidence="2">
    <location>
        <begin position="36"/>
        <end position="179"/>
    </location>
</feature>
<dbReference type="EMBL" id="CAJNOJ010001074">
    <property type="protein sequence ID" value="CAF1541304.1"/>
    <property type="molecule type" value="Genomic_DNA"/>
</dbReference>
<proteinExistence type="predicted"/>
<evidence type="ECO:0000313" key="3">
    <source>
        <dbReference type="EMBL" id="CAF1541304.1"/>
    </source>
</evidence>
<comment type="caution">
    <text evidence="3">The sequence shown here is derived from an EMBL/GenBank/DDBJ whole genome shotgun (WGS) entry which is preliminary data.</text>
</comment>
<dbReference type="PANTHER" id="PTHR46599">
    <property type="entry name" value="PIGGYBAC TRANSPOSABLE ELEMENT-DERIVED PROTEIN 4"/>
    <property type="match status" value="1"/>
</dbReference>
<name>A0A815WFG3_ADIRI</name>
<protein>
    <recommendedName>
        <fullName evidence="2">PiggyBac transposable element-derived protein domain-containing protein</fullName>
    </recommendedName>
</protein>
<accession>A0A815WFG3</accession>
<sequence>MEVESSSSEEELSDNELDSQIWNKIDSESDDNTIYPIDCYRHFITDEIINLMVHETNRYAQQHLQAQELAQRSKALQWKPTTHEEMLKFLGIIIEMGLVRMSRVNYYWSKSKLYGSEVIQNTMSRDKFELLLKFYHFSKNEEQREDDDILFKLKPLLSLLQLRFMSVYVPGQLLLLMKQWSHGKVASTTGYTCNFMVYTGKQSSIAGHGHAETVVMQLNKYGIKLIKWKDKRDVLMISTKPSHSTAVTDTKTINKLNERSMKTQVILDYNEGKQGIDLSDQLSSYYTCLSRSIKWYQKVAFELIFGTSIVNAYLIYKEKYSTSNMTMLQFRESLMRSLLLGVPFENLKPGPKQQPTNERKRKHTDHLLEEMKGTARNGRRRCVGCYEKIRQQQSREASAITAKRMTRKLNRISLIKLFFSALIPFTIGLFTVITTIQQQKFSSAQREQDKQDALLSRQQSDLHAENLHKEKVYETYLDDVSELFTMNNSKDTLMKIRAKTLASLRQLDRERKKHLLLFLYDSELIYHSPEKAISSLLKVNEADFNGVNFRGTVDATCSFNYLYLHHVYLSKASFINCFIDRSNFSYSIMYKINFTRTRFFRTSFRFAVLNQADFSQGTFFEMDFVGASLVECNFTGVRWITQYMDFIGTNLTGAIISDQLLKRMKLHNSILPNGTWGPIVRKNLVVNGDAEQNDLLTNNTYPTGWTVSVPGRLSSIAYNNQNSTTGYGKYHFRVTPSYSLKLAVSMAQNISFDEFILLISAGIARYNVSIDYQCSGNQYGYMQLTFFDMNGLTYEPVYRETKSKMQIERLKVSNQFNREMHKVQLKVGFIRNLTYDDTNTNNEENYCIADNIRFFITKIN</sequence>
<keyword evidence="1" id="KW-0812">Transmembrane</keyword>
<dbReference type="Gene3D" id="2.160.20.80">
    <property type="entry name" value="E3 ubiquitin-protein ligase SopA"/>
    <property type="match status" value="1"/>
</dbReference>
<dbReference type="Pfam" id="PF00805">
    <property type="entry name" value="Pentapeptide"/>
    <property type="match status" value="1"/>
</dbReference>
<gene>
    <name evidence="3" type="ORF">EDS130_LOCUS45338</name>
</gene>
<dbReference type="SUPFAM" id="SSF141571">
    <property type="entry name" value="Pentapeptide repeat-like"/>
    <property type="match status" value="1"/>
</dbReference>
<evidence type="ECO:0000313" key="4">
    <source>
        <dbReference type="Proteomes" id="UP000663852"/>
    </source>
</evidence>
<dbReference type="InterPro" id="IPR001646">
    <property type="entry name" value="5peptide_repeat"/>
</dbReference>
<organism evidence="3 4">
    <name type="scientific">Adineta ricciae</name>
    <name type="common">Rotifer</name>
    <dbReference type="NCBI Taxonomy" id="249248"/>
    <lineage>
        <taxon>Eukaryota</taxon>
        <taxon>Metazoa</taxon>
        <taxon>Spiralia</taxon>
        <taxon>Gnathifera</taxon>
        <taxon>Rotifera</taxon>
        <taxon>Eurotatoria</taxon>
        <taxon>Bdelloidea</taxon>
        <taxon>Adinetida</taxon>
        <taxon>Adinetidae</taxon>
        <taxon>Adineta</taxon>
    </lineage>
</organism>
<evidence type="ECO:0000259" key="2">
    <source>
        <dbReference type="Pfam" id="PF13843"/>
    </source>
</evidence>
<dbReference type="Pfam" id="PF13843">
    <property type="entry name" value="DDE_Tnp_1_7"/>
    <property type="match status" value="2"/>
</dbReference>
<dbReference type="InterPro" id="IPR029526">
    <property type="entry name" value="PGBD"/>
</dbReference>
<dbReference type="OrthoDB" id="5876240at2759"/>